<proteinExistence type="predicted"/>
<dbReference type="SUPFAM" id="SSF51735">
    <property type="entry name" value="NAD(P)-binding Rossmann-fold domains"/>
    <property type="match status" value="1"/>
</dbReference>
<name>K2SBC4_MACPH</name>
<dbReference type="STRING" id="1126212.K2SBC4"/>
<dbReference type="AlphaFoldDB" id="K2SBC4"/>
<accession>K2SBC4</accession>
<dbReference type="InterPro" id="IPR055222">
    <property type="entry name" value="PRISE-like_Rossmann-fold"/>
</dbReference>
<dbReference type="InParanoid" id="K2SBC4"/>
<dbReference type="EMBL" id="AHHD01000367">
    <property type="protein sequence ID" value="EKG14165.1"/>
    <property type="molecule type" value="Genomic_DNA"/>
</dbReference>
<dbReference type="Pfam" id="PF22917">
    <property type="entry name" value="PRISE"/>
    <property type="match status" value="1"/>
</dbReference>
<dbReference type="HOGENOM" id="CLU_1332143_0_0_1"/>
<dbReference type="PANTHER" id="PTHR32487">
    <property type="entry name" value="3-OXO-DELTA(4,5)-STEROID 5-BETA-REDUCTASE"/>
    <property type="match status" value="1"/>
</dbReference>
<gene>
    <name evidence="2" type="ORF">MPH_08668</name>
</gene>
<evidence type="ECO:0000313" key="2">
    <source>
        <dbReference type="EMBL" id="EKG14165.1"/>
    </source>
</evidence>
<dbReference type="OrthoDB" id="1731983at2759"/>
<dbReference type="VEuPathDB" id="FungiDB:MPH_08668"/>
<organism evidence="2 3">
    <name type="scientific">Macrophomina phaseolina (strain MS6)</name>
    <name type="common">Charcoal rot fungus</name>
    <dbReference type="NCBI Taxonomy" id="1126212"/>
    <lineage>
        <taxon>Eukaryota</taxon>
        <taxon>Fungi</taxon>
        <taxon>Dikarya</taxon>
        <taxon>Ascomycota</taxon>
        <taxon>Pezizomycotina</taxon>
        <taxon>Dothideomycetes</taxon>
        <taxon>Dothideomycetes incertae sedis</taxon>
        <taxon>Botryosphaeriales</taxon>
        <taxon>Botryosphaeriaceae</taxon>
        <taxon>Macrophomina</taxon>
    </lineage>
</organism>
<sequence length="206" mass="23205">MAHALILGASGISGWSLLNQARIYPTPTTFSRITGTTNRPFTLKQAHIPEDDRVKIASGIDFTESVEEVVRALKEKVPDINTVTHVFFTAYIQTNHFETLKKVNTKLLEVAVRAIEAVSPRLKVVVLQTGGKGYGLEFPKEVGIKAPLKETNPRIPEPWASNIFYYTQQYDLSRSREVGFSEEIDTVEGYIKAWERMRDAKILPIL</sequence>
<dbReference type="InterPro" id="IPR036291">
    <property type="entry name" value="NAD(P)-bd_dom_sf"/>
</dbReference>
<reference evidence="2 3" key="1">
    <citation type="journal article" date="2012" name="BMC Genomics">
        <title>Tools to kill: Genome of one of the most destructive plant pathogenic fungi Macrophomina phaseolina.</title>
        <authorList>
            <person name="Islam M.S."/>
            <person name="Haque M.S."/>
            <person name="Islam M.M."/>
            <person name="Emdad E.M."/>
            <person name="Halim A."/>
            <person name="Hossen Q.M.M."/>
            <person name="Hossain M.Z."/>
            <person name="Ahmed B."/>
            <person name="Rahim S."/>
            <person name="Rahman M.S."/>
            <person name="Alam M.M."/>
            <person name="Hou S."/>
            <person name="Wan X."/>
            <person name="Saito J.A."/>
            <person name="Alam M."/>
        </authorList>
    </citation>
    <scope>NUCLEOTIDE SEQUENCE [LARGE SCALE GENOMIC DNA]</scope>
    <source>
        <strain evidence="2 3">MS6</strain>
    </source>
</reference>
<dbReference type="PANTHER" id="PTHR32487:SF8">
    <property type="entry name" value="NAD-DEPENDENT EPIMERASE_DEHYDRATASE DOMAIN-CONTAINING PROTEIN"/>
    <property type="match status" value="1"/>
</dbReference>
<dbReference type="Proteomes" id="UP000007129">
    <property type="component" value="Unassembled WGS sequence"/>
</dbReference>
<evidence type="ECO:0000313" key="3">
    <source>
        <dbReference type="Proteomes" id="UP000007129"/>
    </source>
</evidence>
<evidence type="ECO:0000259" key="1">
    <source>
        <dbReference type="Pfam" id="PF22917"/>
    </source>
</evidence>
<protein>
    <recommendedName>
        <fullName evidence="1">PRISE-like Rossmann-fold domain-containing protein</fullName>
    </recommendedName>
</protein>
<dbReference type="Gene3D" id="3.40.50.720">
    <property type="entry name" value="NAD(P)-binding Rossmann-like Domain"/>
    <property type="match status" value="2"/>
</dbReference>
<feature type="domain" description="PRISE-like Rossmann-fold" evidence="1">
    <location>
        <begin position="4"/>
        <end position="169"/>
    </location>
</feature>
<dbReference type="eggNOG" id="ENOG502RI8T">
    <property type="taxonomic scope" value="Eukaryota"/>
</dbReference>
<comment type="caution">
    <text evidence="2">The sequence shown here is derived from an EMBL/GenBank/DDBJ whole genome shotgun (WGS) entry which is preliminary data.</text>
</comment>